<gene>
    <name evidence="1" type="ORF">PHYPSEUDO_004855</name>
</gene>
<dbReference type="Proteomes" id="UP000694044">
    <property type="component" value="Unassembled WGS sequence"/>
</dbReference>
<accession>A0A8T1VM74</accession>
<comment type="caution">
    <text evidence="1">The sequence shown here is derived from an EMBL/GenBank/DDBJ whole genome shotgun (WGS) entry which is preliminary data.</text>
</comment>
<evidence type="ECO:0000313" key="2">
    <source>
        <dbReference type="Proteomes" id="UP000694044"/>
    </source>
</evidence>
<protein>
    <submittedName>
        <fullName evidence="1">Uncharacterized protein</fullName>
    </submittedName>
</protein>
<keyword evidence="2" id="KW-1185">Reference proteome</keyword>
<evidence type="ECO:0000313" key="1">
    <source>
        <dbReference type="EMBL" id="KAG7382425.1"/>
    </source>
</evidence>
<reference evidence="1" key="1">
    <citation type="submission" date="2021-02" db="EMBL/GenBank/DDBJ databases">
        <authorList>
            <person name="Palmer J.M."/>
        </authorList>
    </citation>
    <scope>NUCLEOTIDE SEQUENCE</scope>
    <source>
        <strain evidence="1">SCRP734</strain>
    </source>
</reference>
<dbReference type="AlphaFoldDB" id="A0A8T1VM74"/>
<sequence>MLQSVANRQPVITHKINATTDGAGVNAVSSNQEVATRKSPVDSSIIQEAIVVQRVTPMQGAAANQVTAAGLEAGDDVAATTNQVVVTRAETQYNPNKVCDCTNGCNCFSCVRRIPFAEARWAKGV</sequence>
<dbReference type="EMBL" id="JAGDFM010000208">
    <property type="protein sequence ID" value="KAG7382425.1"/>
    <property type="molecule type" value="Genomic_DNA"/>
</dbReference>
<name>A0A8T1VM74_9STRA</name>
<proteinExistence type="predicted"/>
<organism evidence="1 2">
    <name type="scientific">Phytophthora pseudosyringae</name>
    <dbReference type="NCBI Taxonomy" id="221518"/>
    <lineage>
        <taxon>Eukaryota</taxon>
        <taxon>Sar</taxon>
        <taxon>Stramenopiles</taxon>
        <taxon>Oomycota</taxon>
        <taxon>Peronosporomycetes</taxon>
        <taxon>Peronosporales</taxon>
        <taxon>Peronosporaceae</taxon>
        <taxon>Phytophthora</taxon>
    </lineage>
</organism>